<evidence type="ECO:0000256" key="1">
    <source>
        <dbReference type="ARBA" id="ARBA00004123"/>
    </source>
</evidence>
<dbReference type="EMBL" id="KK120288">
    <property type="protein sequence ID" value="KFM77973.1"/>
    <property type="molecule type" value="Genomic_DNA"/>
</dbReference>
<dbReference type="PROSITE" id="PS51186">
    <property type="entry name" value="GNAT"/>
    <property type="match status" value="1"/>
</dbReference>
<feature type="non-terminal residue" evidence="13">
    <location>
        <position position="216"/>
    </location>
</feature>
<evidence type="ECO:0000313" key="13">
    <source>
        <dbReference type="EMBL" id="KFM77973.1"/>
    </source>
</evidence>
<evidence type="ECO:0000259" key="12">
    <source>
        <dbReference type="PROSITE" id="PS51186"/>
    </source>
</evidence>
<dbReference type="PANTHER" id="PTHR20531">
    <property type="entry name" value="N-ALPHA-ACETYLTRANSFERASE 40"/>
    <property type="match status" value="1"/>
</dbReference>
<dbReference type="CDD" id="cd04301">
    <property type="entry name" value="NAT_SF"/>
    <property type="match status" value="1"/>
</dbReference>
<dbReference type="Gene3D" id="3.40.630.30">
    <property type="match status" value="1"/>
</dbReference>
<proteinExistence type="inferred from homology"/>
<evidence type="ECO:0000256" key="3">
    <source>
        <dbReference type="ARBA" id="ARBA00008870"/>
    </source>
</evidence>
<dbReference type="GO" id="GO:0005737">
    <property type="term" value="C:cytoplasm"/>
    <property type="evidence" value="ECO:0007669"/>
    <property type="project" value="UniProtKB-SubCell"/>
</dbReference>
<dbReference type="OMA" id="QMSAIVL"/>
<name>A0A087UKT4_STEMI</name>
<dbReference type="GO" id="GO:1990189">
    <property type="term" value="F:protein N-terminal-serine acetyltransferase activity"/>
    <property type="evidence" value="ECO:0007669"/>
    <property type="project" value="UniProtKB-EC"/>
</dbReference>
<protein>
    <recommendedName>
        <fullName evidence="5">N-alpha-acetyltransferase 40</fullName>
        <ecNumber evidence="4">2.3.1.257</ecNumber>
    </recommendedName>
</protein>
<dbReference type="EC" id="2.3.1.257" evidence="4"/>
<keyword evidence="14" id="KW-1185">Reference proteome</keyword>
<keyword evidence="6" id="KW-0963">Cytoplasm</keyword>
<sequence length="216" mass="25325">MPGKHRSKPRETRRGKKARIFALVKTASEADGLMCKFPHLAVYKEYGLDLKIEYVSSNNLDKKTIDEVFCLLKCNMKRAYEESDWGWSDTAKRDELTDESARYLLAKDANEKIIGFSHFRFDIEESYPILYCYELQIDPEFQRKGLGQHIMNVLFVIAHNFRLVKIVLTVFKHNIAGLNFYMKSMAFRHDETCPKEEEGKCYVILSKFVDMNEINR</sequence>
<comment type="similarity">
    <text evidence="3">Belongs to the acetyltransferase family. NAA40 subfamily.</text>
</comment>
<evidence type="ECO:0000256" key="8">
    <source>
        <dbReference type="ARBA" id="ARBA00023242"/>
    </source>
</evidence>
<dbReference type="GO" id="GO:0043998">
    <property type="term" value="F:histone H2A acetyltransferase activity"/>
    <property type="evidence" value="ECO:0007669"/>
    <property type="project" value="InterPro"/>
</dbReference>
<dbReference type="InterPro" id="IPR039949">
    <property type="entry name" value="NAA40"/>
</dbReference>
<dbReference type="GO" id="GO:0010485">
    <property type="term" value="F:histone H4 acetyltransferase activity"/>
    <property type="evidence" value="ECO:0007669"/>
    <property type="project" value="InterPro"/>
</dbReference>
<evidence type="ECO:0000256" key="5">
    <source>
        <dbReference type="ARBA" id="ARBA00015043"/>
    </source>
</evidence>
<evidence type="ECO:0000256" key="2">
    <source>
        <dbReference type="ARBA" id="ARBA00004496"/>
    </source>
</evidence>
<evidence type="ECO:0000256" key="4">
    <source>
        <dbReference type="ARBA" id="ARBA00012950"/>
    </source>
</evidence>
<evidence type="ECO:0000256" key="11">
    <source>
        <dbReference type="ARBA" id="ARBA00049524"/>
    </source>
</evidence>
<keyword evidence="7 13" id="KW-0808">Transferase</keyword>
<organism evidence="13 14">
    <name type="scientific">Stegodyphus mimosarum</name>
    <name type="common">African social velvet spider</name>
    <dbReference type="NCBI Taxonomy" id="407821"/>
    <lineage>
        <taxon>Eukaryota</taxon>
        <taxon>Metazoa</taxon>
        <taxon>Ecdysozoa</taxon>
        <taxon>Arthropoda</taxon>
        <taxon>Chelicerata</taxon>
        <taxon>Arachnida</taxon>
        <taxon>Araneae</taxon>
        <taxon>Araneomorphae</taxon>
        <taxon>Entelegynae</taxon>
        <taxon>Eresoidea</taxon>
        <taxon>Eresidae</taxon>
        <taxon>Stegodyphus</taxon>
    </lineage>
</organism>
<keyword evidence="8" id="KW-0539">Nucleus</keyword>
<keyword evidence="9" id="KW-0012">Acyltransferase</keyword>
<dbReference type="Pfam" id="PF00583">
    <property type="entry name" value="Acetyltransf_1"/>
    <property type="match status" value="1"/>
</dbReference>
<comment type="catalytic activity">
    <reaction evidence="10">
        <text>N-terminal L-seryl-[histone H2A] + acetyl-CoA = N-terminal N(alpha)-acetyl-L-seryl-[histone H2A] + CoA + H(+)</text>
        <dbReference type="Rhea" id="RHEA:50600"/>
        <dbReference type="Rhea" id="RHEA-COMP:12742"/>
        <dbReference type="Rhea" id="RHEA-COMP:12744"/>
        <dbReference type="ChEBI" id="CHEBI:15378"/>
        <dbReference type="ChEBI" id="CHEBI:57287"/>
        <dbReference type="ChEBI" id="CHEBI:57288"/>
        <dbReference type="ChEBI" id="CHEBI:64738"/>
        <dbReference type="ChEBI" id="CHEBI:83690"/>
        <dbReference type="EC" id="2.3.1.257"/>
    </reaction>
</comment>
<evidence type="ECO:0000313" key="14">
    <source>
        <dbReference type="Proteomes" id="UP000054359"/>
    </source>
</evidence>
<reference evidence="13 14" key="1">
    <citation type="submission" date="2013-11" db="EMBL/GenBank/DDBJ databases">
        <title>Genome sequencing of Stegodyphus mimosarum.</title>
        <authorList>
            <person name="Bechsgaard J."/>
        </authorList>
    </citation>
    <scope>NUCLEOTIDE SEQUENCE [LARGE SCALE GENOMIC DNA]</scope>
</reference>
<accession>A0A087UKT4</accession>
<dbReference type="InterPro" id="IPR016181">
    <property type="entry name" value="Acyl_CoA_acyltransferase"/>
</dbReference>
<comment type="catalytic activity">
    <reaction evidence="11">
        <text>N-terminal L-seryl-[histone H4] + acetyl-CoA = N-terminal N(alpha)-acetyl-L-seryl-[histone H4] + CoA + H(+)</text>
        <dbReference type="Rhea" id="RHEA:50596"/>
        <dbReference type="Rhea" id="RHEA-COMP:12740"/>
        <dbReference type="Rhea" id="RHEA-COMP:12743"/>
        <dbReference type="ChEBI" id="CHEBI:15378"/>
        <dbReference type="ChEBI" id="CHEBI:57287"/>
        <dbReference type="ChEBI" id="CHEBI:57288"/>
        <dbReference type="ChEBI" id="CHEBI:64738"/>
        <dbReference type="ChEBI" id="CHEBI:83690"/>
        <dbReference type="EC" id="2.3.1.257"/>
    </reaction>
</comment>
<gene>
    <name evidence="13" type="ORF">X975_17439</name>
</gene>
<feature type="domain" description="N-acetyltransferase" evidence="12">
    <location>
        <begin position="66"/>
        <end position="210"/>
    </location>
</feature>
<dbReference type="STRING" id="407821.A0A087UKT4"/>
<evidence type="ECO:0000256" key="6">
    <source>
        <dbReference type="ARBA" id="ARBA00022490"/>
    </source>
</evidence>
<evidence type="ECO:0000256" key="9">
    <source>
        <dbReference type="ARBA" id="ARBA00023315"/>
    </source>
</evidence>
<dbReference type="AlphaFoldDB" id="A0A087UKT4"/>
<dbReference type="OrthoDB" id="424551at2759"/>
<evidence type="ECO:0000256" key="10">
    <source>
        <dbReference type="ARBA" id="ARBA00047821"/>
    </source>
</evidence>
<dbReference type="InterPro" id="IPR000182">
    <property type="entry name" value="GNAT_dom"/>
</dbReference>
<dbReference type="SUPFAM" id="SSF55729">
    <property type="entry name" value="Acyl-CoA N-acyltransferases (Nat)"/>
    <property type="match status" value="1"/>
</dbReference>
<evidence type="ECO:0000256" key="7">
    <source>
        <dbReference type="ARBA" id="ARBA00022679"/>
    </source>
</evidence>
<dbReference type="PANTHER" id="PTHR20531:SF1">
    <property type="entry name" value="N-ALPHA-ACETYLTRANSFERASE 40"/>
    <property type="match status" value="1"/>
</dbReference>
<dbReference type="Proteomes" id="UP000054359">
    <property type="component" value="Unassembled WGS sequence"/>
</dbReference>
<comment type="subcellular location">
    <subcellularLocation>
        <location evidence="2">Cytoplasm</location>
    </subcellularLocation>
    <subcellularLocation>
        <location evidence="1">Nucleus</location>
    </subcellularLocation>
</comment>
<dbReference type="GO" id="GO:0005634">
    <property type="term" value="C:nucleus"/>
    <property type="evidence" value="ECO:0007669"/>
    <property type="project" value="UniProtKB-SubCell"/>
</dbReference>